<protein>
    <recommendedName>
        <fullName evidence="2">Curli production assembly/transport component CsgF</fullName>
    </recommendedName>
</protein>
<evidence type="ECO:0000256" key="4">
    <source>
        <dbReference type="SAM" id="MobiDB-lite"/>
    </source>
</evidence>
<dbReference type="Pfam" id="PF10614">
    <property type="entry name" value="CsgF"/>
    <property type="match status" value="1"/>
</dbReference>
<feature type="region of interest" description="Disordered" evidence="4">
    <location>
        <begin position="74"/>
        <end position="95"/>
    </location>
</feature>
<comment type="function">
    <text evidence="1">May be involved in the biogenesis of curli organelles.</text>
</comment>
<dbReference type="AlphaFoldDB" id="A0A1G7SXF9"/>
<dbReference type="EMBL" id="FNCS01000001">
    <property type="protein sequence ID" value="SDG27109.1"/>
    <property type="molecule type" value="Genomic_DNA"/>
</dbReference>
<evidence type="ECO:0000256" key="3">
    <source>
        <dbReference type="ARBA" id="ARBA00022729"/>
    </source>
</evidence>
<dbReference type="RefSeq" id="WP_090591686.1">
    <property type="nucleotide sequence ID" value="NZ_FNCS01000001.1"/>
</dbReference>
<evidence type="ECO:0000256" key="5">
    <source>
        <dbReference type="SAM" id="SignalP"/>
    </source>
</evidence>
<reference evidence="6 7" key="1">
    <citation type="submission" date="2016-10" db="EMBL/GenBank/DDBJ databases">
        <authorList>
            <person name="de Groot N.N."/>
        </authorList>
    </citation>
    <scope>NUCLEOTIDE SEQUENCE [LARGE SCALE GENOMIC DNA]</scope>
    <source>
        <strain evidence="6 7">CGMCC 1.10267</strain>
    </source>
</reference>
<organism evidence="6 7">
    <name type="scientific">Pelagibacterium luteolum</name>
    <dbReference type="NCBI Taxonomy" id="440168"/>
    <lineage>
        <taxon>Bacteria</taxon>
        <taxon>Pseudomonadati</taxon>
        <taxon>Pseudomonadota</taxon>
        <taxon>Alphaproteobacteria</taxon>
        <taxon>Hyphomicrobiales</taxon>
        <taxon>Devosiaceae</taxon>
        <taxon>Pelagibacterium</taxon>
    </lineage>
</organism>
<accession>A0A1G7SXF9</accession>
<gene>
    <name evidence="6" type="ORF">SAMN04487974_101758</name>
</gene>
<feature type="signal peptide" evidence="5">
    <location>
        <begin position="1"/>
        <end position="22"/>
    </location>
</feature>
<feature type="chain" id="PRO_5011695476" description="Curli production assembly/transport component CsgF" evidence="5">
    <location>
        <begin position="23"/>
        <end position="95"/>
    </location>
</feature>
<dbReference type="Proteomes" id="UP000199495">
    <property type="component" value="Unassembled WGS sequence"/>
</dbReference>
<dbReference type="OrthoDB" id="1443407at2"/>
<evidence type="ECO:0000256" key="2">
    <source>
        <dbReference type="ARBA" id="ARBA00014031"/>
    </source>
</evidence>
<keyword evidence="7" id="KW-1185">Reference proteome</keyword>
<evidence type="ECO:0000313" key="7">
    <source>
        <dbReference type="Proteomes" id="UP000199495"/>
    </source>
</evidence>
<evidence type="ECO:0000313" key="6">
    <source>
        <dbReference type="EMBL" id="SDG27109.1"/>
    </source>
</evidence>
<evidence type="ECO:0000256" key="1">
    <source>
        <dbReference type="ARBA" id="ARBA00003989"/>
    </source>
</evidence>
<sequence length="95" mass="9526">MRTLMILGCMGALALTGAPAMASSLVYEPINPSFGGNPLNGNWLISQATAQSEGGGGTSPSFVIDFPDFGGILQPNPNPIELPEVPGGPGAEGAN</sequence>
<dbReference type="InterPro" id="IPR018893">
    <property type="entry name" value="T8SS_CsgF"/>
</dbReference>
<name>A0A1G7SXF9_9HYPH</name>
<dbReference type="STRING" id="440168.SAMN04487974_101758"/>
<proteinExistence type="predicted"/>
<keyword evidence="3 5" id="KW-0732">Signal</keyword>